<feature type="compositionally biased region" description="Low complexity" evidence="1">
    <location>
        <begin position="196"/>
        <end position="206"/>
    </location>
</feature>
<feature type="region of interest" description="Disordered" evidence="1">
    <location>
        <begin position="97"/>
        <end position="127"/>
    </location>
</feature>
<dbReference type="EMBL" id="CABPSB010000001">
    <property type="protein sequence ID" value="VVD67524.1"/>
    <property type="molecule type" value="Genomic_DNA"/>
</dbReference>
<feature type="signal peptide" evidence="2">
    <location>
        <begin position="1"/>
        <end position="43"/>
    </location>
</feature>
<dbReference type="RefSeq" id="WP_174994806.1">
    <property type="nucleotide sequence ID" value="NZ_CABPSB010000001.1"/>
</dbReference>
<proteinExistence type="predicted"/>
<feature type="compositionally biased region" description="Gly residues" evidence="1">
    <location>
        <begin position="186"/>
        <end position="195"/>
    </location>
</feature>
<dbReference type="Pfam" id="PF12266">
    <property type="entry name" value="DUF3613"/>
    <property type="match status" value="1"/>
</dbReference>
<keyword evidence="4" id="KW-1185">Reference proteome</keyword>
<dbReference type="InterPro" id="IPR022053">
    <property type="entry name" value="DUF3613"/>
</dbReference>
<dbReference type="AlphaFoldDB" id="A0A5E4RYK9"/>
<evidence type="ECO:0008006" key="5">
    <source>
        <dbReference type="Google" id="ProtNLM"/>
    </source>
</evidence>
<reference evidence="3 4" key="1">
    <citation type="submission" date="2019-08" db="EMBL/GenBank/DDBJ databases">
        <authorList>
            <person name="Peeters C."/>
        </authorList>
    </citation>
    <scope>NUCLEOTIDE SEQUENCE [LARGE SCALE GENOMIC DNA]</scope>
    <source>
        <strain evidence="3 4">LMG 31108</strain>
    </source>
</reference>
<name>A0A5E4RYK9_9BURK</name>
<sequence length="206" mass="20341">MAGQTLQEKSGARLVPVPRTPRSARFAQIGLAVFALCSGGAVAQSNTPLTGAMGGDDARAVASPSATTSVTSSVTPALQPSVQTFAQASAVAGTSGQAPVAQEAARTPSNVVRRTAPPRVGEPARDGMLGDETEALLAVQRNNLAAGPGLPMLGATASRAYRRYLDSFNYPIPAFFATMIQSDGVGGGGGGGGGAPATSAGAGASQ</sequence>
<evidence type="ECO:0000256" key="1">
    <source>
        <dbReference type="SAM" id="MobiDB-lite"/>
    </source>
</evidence>
<gene>
    <name evidence="3" type="ORF">PAN31108_00438</name>
</gene>
<organism evidence="3 4">
    <name type="scientific">Pandoraea anhela</name>
    <dbReference type="NCBI Taxonomy" id="2508295"/>
    <lineage>
        <taxon>Bacteria</taxon>
        <taxon>Pseudomonadati</taxon>
        <taxon>Pseudomonadota</taxon>
        <taxon>Betaproteobacteria</taxon>
        <taxon>Burkholderiales</taxon>
        <taxon>Burkholderiaceae</taxon>
        <taxon>Pandoraea</taxon>
    </lineage>
</organism>
<keyword evidence="2" id="KW-0732">Signal</keyword>
<feature type="chain" id="PRO_5022739634" description="DUF3613 domain-containing protein" evidence="2">
    <location>
        <begin position="44"/>
        <end position="206"/>
    </location>
</feature>
<dbReference type="Proteomes" id="UP000406256">
    <property type="component" value="Unassembled WGS sequence"/>
</dbReference>
<evidence type="ECO:0000256" key="2">
    <source>
        <dbReference type="SAM" id="SignalP"/>
    </source>
</evidence>
<evidence type="ECO:0000313" key="3">
    <source>
        <dbReference type="EMBL" id="VVD67524.1"/>
    </source>
</evidence>
<accession>A0A5E4RYK9</accession>
<protein>
    <recommendedName>
        <fullName evidence="5">DUF3613 domain-containing protein</fullName>
    </recommendedName>
</protein>
<feature type="region of interest" description="Disordered" evidence="1">
    <location>
        <begin position="186"/>
        <end position="206"/>
    </location>
</feature>
<evidence type="ECO:0000313" key="4">
    <source>
        <dbReference type="Proteomes" id="UP000406256"/>
    </source>
</evidence>